<feature type="non-terminal residue" evidence="6">
    <location>
        <position position="1"/>
    </location>
</feature>
<dbReference type="PANTHER" id="PTHR15922">
    <property type="entry name" value="NEUROBLASTOMA-AMPLIFIED SEQUENCE"/>
    <property type="match status" value="1"/>
</dbReference>
<name>A0AAD7ZH13_DIPPU</name>
<reference evidence="6" key="1">
    <citation type="journal article" date="2023" name="IScience">
        <title>Live-bearing cockroach genome reveals convergent evolutionary mechanisms linked to viviparity in insects and beyond.</title>
        <authorList>
            <person name="Fouks B."/>
            <person name="Harrison M.C."/>
            <person name="Mikhailova A.A."/>
            <person name="Marchal E."/>
            <person name="English S."/>
            <person name="Carruthers M."/>
            <person name="Jennings E.C."/>
            <person name="Chiamaka E.L."/>
            <person name="Frigard R.A."/>
            <person name="Pippel M."/>
            <person name="Attardo G.M."/>
            <person name="Benoit J.B."/>
            <person name="Bornberg-Bauer E."/>
            <person name="Tobe S.S."/>
        </authorList>
    </citation>
    <scope>NUCLEOTIDE SEQUENCE</scope>
    <source>
        <strain evidence="6">Stay&amp;Tobe</strain>
    </source>
</reference>
<reference evidence="6" key="2">
    <citation type="submission" date="2023-05" db="EMBL/GenBank/DDBJ databases">
        <authorList>
            <person name="Fouks B."/>
        </authorList>
    </citation>
    <scope>NUCLEOTIDE SEQUENCE</scope>
    <source>
        <strain evidence="6">Stay&amp;Tobe</strain>
        <tissue evidence="6">Testes</tissue>
    </source>
</reference>
<evidence type="ECO:0000313" key="7">
    <source>
        <dbReference type="Proteomes" id="UP001233999"/>
    </source>
</evidence>
<accession>A0AAD7ZH13</accession>
<keyword evidence="3" id="KW-0256">Endoplasmic reticulum</keyword>
<dbReference type="Proteomes" id="UP001233999">
    <property type="component" value="Unassembled WGS sequence"/>
</dbReference>
<comment type="subcellular location">
    <subcellularLocation>
        <location evidence="1">Endoplasmic reticulum</location>
    </subcellularLocation>
</comment>
<organism evidence="6 7">
    <name type="scientific">Diploptera punctata</name>
    <name type="common">Pacific beetle cockroach</name>
    <dbReference type="NCBI Taxonomy" id="6984"/>
    <lineage>
        <taxon>Eukaryota</taxon>
        <taxon>Metazoa</taxon>
        <taxon>Ecdysozoa</taxon>
        <taxon>Arthropoda</taxon>
        <taxon>Hexapoda</taxon>
        <taxon>Insecta</taxon>
        <taxon>Pterygota</taxon>
        <taxon>Neoptera</taxon>
        <taxon>Polyneoptera</taxon>
        <taxon>Dictyoptera</taxon>
        <taxon>Blattodea</taxon>
        <taxon>Blaberoidea</taxon>
        <taxon>Blaberidae</taxon>
        <taxon>Diplopterinae</taxon>
        <taxon>Diploptera</taxon>
    </lineage>
</organism>
<dbReference type="GO" id="GO:0015031">
    <property type="term" value="P:protein transport"/>
    <property type="evidence" value="ECO:0007669"/>
    <property type="project" value="UniProtKB-KW"/>
</dbReference>
<sequence length="341" mass="40474">SKVTKQTWVLKECVERVPETFDAARELLQFGLHKTIAEKIFKFDDEFLSLDDNLESDTAERIKKIAAALSKLEDLYEERTTSSFSTFLLNDVMPTKQQTLVRYRQQLLEYWDRLITYELIMGGSHMTKEFYDYMFYDKFRNVSLIKSTVKFARESNWKAVEIMFTYHGGIILPHWLPVLSNFPETLNPHEYRSLLPECDTEGHLFHWNEIQLRSQDWCEKFNFQEEMELDDKDRDADSEFIYQEDETLRQFVCKDGVLNVDILTSWFVNRVNKIENQSCMVDHALTLIKLARERNVTGLDNLYMQLLTLDTLVYEVHLENVRLTDIQKMSQLDMCKLLMSK</sequence>
<keyword evidence="2" id="KW-0813">Transport</keyword>
<gene>
    <name evidence="6" type="ORF">L9F63_024257</name>
</gene>
<evidence type="ECO:0000256" key="3">
    <source>
        <dbReference type="ARBA" id="ARBA00022824"/>
    </source>
</evidence>
<dbReference type="PANTHER" id="PTHR15922:SF2">
    <property type="entry name" value="NBAS SUBUNIT OF NRZ TETHERING COMPLEX"/>
    <property type="match status" value="1"/>
</dbReference>
<dbReference type="AlphaFoldDB" id="A0AAD7ZH13"/>
<feature type="non-terminal residue" evidence="6">
    <location>
        <position position="341"/>
    </location>
</feature>
<dbReference type="GO" id="GO:0070939">
    <property type="term" value="C:Dsl1/NZR complex"/>
    <property type="evidence" value="ECO:0007669"/>
    <property type="project" value="TreeGrafter"/>
</dbReference>
<evidence type="ECO:0000256" key="4">
    <source>
        <dbReference type="ARBA" id="ARBA00022927"/>
    </source>
</evidence>
<keyword evidence="4" id="KW-0653">Protein transport</keyword>
<protein>
    <recommendedName>
        <fullName evidence="5">Sec39 domain-containing protein</fullName>
    </recommendedName>
</protein>
<dbReference type="InterPro" id="IPR013244">
    <property type="entry name" value="Sec39_domain"/>
</dbReference>
<evidence type="ECO:0000256" key="1">
    <source>
        <dbReference type="ARBA" id="ARBA00004240"/>
    </source>
</evidence>
<dbReference type="GO" id="GO:0006890">
    <property type="term" value="P:retrograde vesicle-mediated transport, Golgi to endoplasmic reticulum"/>
    <property type="evidence" value="ECO:0007669"/>
    <property type="project" value="InterPro"/>
</dbReference>
<feature type="domain" description="Sec39" evidence="5">
    <location>
        <begin position="148"/>
        <end position="341"/>
    </location>
</feature>
<keyword evidence="7" id="KW-1185">Reference proteome</keyword>
<dbReference type="GO" id="GO:0000149">
    <property type="term" value="F:SNARE binding"/>
    <property type="evidence" value="ECO:0007669"/>
    <property type="project" value="TreeGrafter"/>
</dbReference>
<evidence type="ECO:0000313" key="6">
    <source>
        <dbReference type="EMBL" id="KAJ9580564.1"/>
    </source>
</evidence>
<comment type="caution">
    <text evidence="6">The sequence shown here is derived from an EMBL/GenBank/DDBJ whole genome shotgun (WGS) entry which is preliminary data.</text>
</comment>
<dbReference type="Pfam" id="PF08314">
    <property type="entry name" value="Sec39"/>
    <property type="match status" value="1"/>
</dbReference>
<dbReference type="EMBL" id="JASPKZ010008269">
    <property type="protein sequence ID" value="KAJ9580564.1"/>
    <property type="molecule type" value="Genomic_DNA"/>
</dbReference>
<proteinExistence type="predicted"/>
<evidence type="ECO:0000259" key="5">
    <source>
        <dbReference type="Pfam" id="PF08314"/>
    </source>
</evidence>
<evidence type="ECO:0000256" key="2">
    <source>
        <dbReference type="ARBA" id="ARBA00022448"/>
    </source>
</evidence>